<evidence type="ECO:0000259" key="4">
    <source>
        <dbReference type="Pfam" id="PF25954"/>
    </source>
</evidence>
<accession>A0ABT8SUS9</accession>
<gene>
    <name evidence="6" type="ORF">Q2T52_08720</name>
</gene>
<protein>
    <submittedName>
        <fullName evidence="6">Efflux RND transporter periplasmic adaptor subunit</fullName>
    </submittedName>
</protein>
<dbReference type="Proteomes" id="UP001169006">
    <property type="component" value="Unassembled WGS sequence"/>
</dbReference>
<name>A0ABT8SUS9_9HYPH</name>
<evidence type="ECO:0000313" key="7">
    <source>
        <dbReference type="Proteomes" id="UP001169006"/>
    </source>
</evidence>
<dbReference type="NCBIfam" id="TIGR01730">
    <property type="entry name" value="RND_mfp"/>
    <property type="match status" value="1"/>
</dbReference>
<dbReference type="Pfam" id="PF25967">
    <property type="entry name" value="RND-MFP_C"/>
    <property type="match status" value="1"/>
</dbReference>
<feature type="signal peptide" evidence="3">
    <location>
        <begin position="1"/>
        <end position="31"/>
    </location>
</feature>
<evidence type="ECO:0000256" key="3">
    <source>
        <dbReference type="SAM" id="SignalP"/>
    </source>
</evidence>
<dbReference type="Gene3D" id="1.10.287.470">
    <property type="entry name" value="Helix hairpin bin"/>
    <property type="match status" value="1"/>
</dbReference>
<reference evidence="6" key="2">
    <citation type="submission" date="2023-07" db="EMBL/GenBank/DDBJ databases">
        <authorList>
            <person name="Sun H."/>
        </authorList>
    </citation>
    <scope>NUCLEOTIDE SEQUENCE</scope>
    <source>
        <strain evidence="6">05753</strain>
    </source>
</reference>
<dbReference type="EMBL" id="JAUKWQ010000002">
    <property type="protein sequence ID" value="MDO1582178.1"/>
    <property type="molecule type" value="Genomic_DNA"/>
</dbReference>
<proteinExistence type="inferred from homology"/>
<keyword evidence="2" id="KW-0175">Coiled coil</keyword>
<feature type="domain" description="Multidrug resistance protein MdtA-like C-terminal permuted SH3" evidence="5">
    <location>
        <begin position="319"/>
        <end position="373"/>
    </location>
</feature>
<dbReference type="Gene3D" id="2.40.30.170">
    <property type="match status" value="1"/>
</dbReference>
<evidence type="ECO:0000259" key="5">
    <source>
        <dbReference type="Pfam" id="PF25967"/>
    </source>
</evidence>
<evidence type="ECO:0000256" key="1">
    <source>
        <dbReference type="ARBA" id="ARBA00009477"/>
    </source>
</evidence>
<dbReference type="SUPFAM" id="SSF111369">
    <property type="entry name" value="HlyD-like secretion proteins"/>
    <property type="match status" value="1"/>
</dbReference>
<reference evidence="6" key="1">
    <citation type="journal article" date="2015" name="Int. J. Syst. Evol. Microbiol.">
        <title>Rhizobium oryzicola sp. nov., potential plant-growth-promoting endophytic bacteria isolated from rice roots.</title>
        <authorList>
            <person name="Zhang X.X."/>
            <person name="Gao J.S."/>
            <person name="Cao Y.H."/>
            <person name="Sheirdil R.A."/>
            <person name="Wang X.C."/>
            <person name="Zhang L."/>
        </authorList>
    </citation>
    <scope>NUCLEOTIDE SEQUENCE</scope>
    <source>
        <strain evidence="6">05753</strain>
    </source>
</reference>
<feature type="domain" description="CusB-like beta-barrel" evidence="4">
    <location>
        <begin position="244"/>
        <end position="313"/>
    </location>
</feature>
<evidence type="ECO:0000313" key="6">
    <source>
        <dbReference type="EMBL" id="MDO1582178.1"/>
    </source>
</evidence>
<dbReference type="Pfam" id="PF25954">
    <property type="entry name" value="Beta-barrel_RND_2"/>
    <property type="match status" value="1"/>
</dbReference>
<sequence>MRIGRSKLSGTLANIFSSALLVGFACSGALAQQAAPQKLPAIVVTEVVTRPMTDRVLATGTLKAVEEVYVQPLIDALSVKTLKADVGDRVKAGDVLAELNGDALVLQRSQYLATKAKSEAALAQYRAQVIQAQANADNAVRQRDRQIQLGRSGTVSTSQVESQTSSADAALAQLNAARQAVSVGEADIKVVEAQIADTELKLSRTQVKAPVDGVISARNAKVGAIATNASSPLFTMIRDGAIELVADVPENQIRKIEVGMPAEITVSGSNTPIKGKVRLISPTVDATTRLGLVYVLLDGNSGAKAGMYGSARIIVKQDNVLALPQSAVTTNKKGSIARRVDNNTVQQVAVETGIQDNGYVQIVTGLQAGDVVVAKAGAFVRDGDRISPVPAEPAAGN</sequence>
<feature type="coiled-coil region" evidence="2">
    <location>
        <begin position="115"/>
        <end position="142"/>
    </location>
</feature>
<comment type="caution">
    <text evidence="6">The sequence shown here is derived from an EMBL/GenBank/DDBJ whole genome shotgun (WGS) entry which is preliminary data.</text>
</comment>
<feature type="chain" id="PRO_5046863723" evidence="3">
    <location>
        <begin position="32"/>
        <end position="397"/>
    </location>
</feature>
<dbReference type="Gene3D" id="2.40.420.20">
    <property type="match status" value="1"/>
</dbReference>
<dbReference type="PANTHER" id="PTHR30469">
    <property type="entry name" value="MULTIDRUG RESISTANCE PROTEIN MDTA"/>
    <property type="match status" value="1"/>
</dbReference>
<dbReference type="RefSeq" id="WP_302076318.1">
    <property type="nucleotide sequence ID" value="NZ_JAUKWQ010000002.1"/>
</dbReference>
<keyword evidence="3" id="KW-0732">Signal</keyword>
<dbReference type="InterPro" id="IPR058627">
    <property type="entry name" value="MdtA-like_C"/>
</dbReference>
<keyword evidence="7" id="KW-1185">Reference proteome</keyword>
<dbReference type="InterPro" id="IPR006143">
    <property type="entry name" value="RND_pump_MFP"/>
</dbReference>
<organism evidence="6 7">
    <name type="scientific">Rhizobium oryzicola</name>
    <dbReference type="NCBI Taxonomy" id="1232668"/>
    <lineage>
        <taxon>Bacteria</taxon>
        <taxon>Pseudomonadati</taxon>
        <taxon>Pseudomonadota</taxon>
        <taxon>Alphaproteobacteria</taxon>
        <taxon>Hyphomicrobiales</taxon>
        <taxon>Rhizobiaceae</taxon>
        <taxon>Rhizobium/Agrobacterium group</taxon>
        <taxon>Rhizobium</taxon>
    </lineage>
</organism>
<dbReference type="InterPro" id="IPR058792">
    <property type="entry name" value="Beta-barrel_RND_2"/>
</dbReference>
<dbReference type="PANTHER" id="PTHR30469:SF15">
    <property type="entry name" value="HLYD FAMILY OF SECRETION PROTEINS"/>
    <property type="match status" value="1"/>
</dbReference>
<dbReference type="PROSITE" id="PS51257">
    <property type="entry name" value="PROKAR_LIPOPROTEIN"/>
    <property type="match status" value="1"/>
</dbReference>
<comment type="similarity">
    <text evidence="1">Belongs to the membrane fusion protein (MFP) (TC 8.A.1) family.</text>
</comment>
<evidence type="ECO:0000256" key="2">
    <source>
        <dbReference type="SAM" id="Coils"/>
    </source>
</evidence>
<dbReference type="Gene3D" id="2.40.50.100">
    <property type="match status" value="1"/>
</dbReference>